<proteinExistence type="predicted"/>
<sequence length="60" mass="6588">APAQAFSSSSDETQLAKVIGSLRLSSVCVLGFFFFFYNSPINSDFRKIIIWQSCSSCIDG</sequence>
<comment type="caution">
    <text evidence="2">The sequence shown here is derived from an EMBL/GenBank/DDBJ whole genome shotgun (WGS) entry which is preliminary data.</text>
</comment>
<evidence type="ECO:0000313" key="2">
    <source>
        <dbReference type="EMBL" id="CAG14208.1"/>
    </source>
</evidence>
<reference evidence="2" key="1">
    <citation type="journal article" date="2004" name="Nature">
        <title>Genome duplication in the teleost fish Tetraodon nigroviridis reveals the early vertebrate proto-karyotype.</title>
        <authorList>
            <person name="Jaillon O."/>
            <person name="Aury J.-M."/>
            <person name="Brunet F."/>
            <person name="Petit J.-L."/>
            <person name="Stange-Thomann N."/>
            <person name="Mauceli E."/>
            <person name="Bouneau L."/>
            <person name="Fischer C."/>
            <person name="Ozouf-Costaz C."/>
            <person name="Bernot A."/>
            <person name="Nicaud S."/>
            <person name="Jaffe D."/>
            <person name="Fisher S."/>
            <person name="Lutfalla G."/>
            <person name="Dossat C."/>
            <person name="Segurens B."/>
            <person name="Dasilva C."/>
            <person name="Salanoubat M."/>
            <person name="Levy M."/>
            <person name="Boudet N."/>
            <person name="Castellano S."/>
            <person name="Anthouard V."/>
            <person name="Jubin C."/>
            <person name="Castelli V."/>
            <person name="Katinka M."/>
            <person name="Vacherie B."/>
            <person name="Biemont C."/>
            <person name="Skalli Z."/>
            <person name="Cattolico L."/>
            <person name="Poulain J."/>
            <person name="De Berardinis V."/>
            <person name="Cruaud C."/>
            <person name="Duprat S."/>
            <person name="Brottier P."/>
            <person name="Coutanceau J.-P."/>
            <person name="Gouzy J."/>
            <person name="Parra G."/>
            <person name="Lardier G."/>
            <person name="Chapple C."/>
            <person name="McKernan K.J."/>
            <person name="McEwan P."/>
            <person name="Bosak S."/>
            <person name="Kellis M."/>
            <person name="Volff J.-N."/>
            <person name="Guigo R."/>
            <person name="Zody M.C."/>
            <person name="Mesirov J."/>
            <person name="Lindblad-Toh K."/>
            <person name="Birren B."/>
            <person name="Nusbaum C."/>
            <person name="Kahn D."/>
            <person name="Robinson-Rechavi M."/>
            <person name="Laudet V."/>
            <person name="Schachter V."/>
            <person name="Quetier F."/>
            <person name="Saurin W."/>
            <person name="Scarpelli C."/>
            <person name="Wincker P."/>
            <person name="Lander E.S."/>
            <person name="Weissenbach J."/>
            <person name="Roest Crollius H."/>
        </authorList>
    </citation>
    <scope>NUCLEOTIDE SEQUENCE [LARGE SCALE GENOMIC DNA]</scope>
</reference>
<keyword evidence="1" id="KW-0812">Transmembrane</keyword>
<name>Q4RBM5_TETNG</name>
<gene>
    <name evidence="2" type="ORF">GSTENG00000288001</name>
</gene>
<keyword evidence="1" id="KW-0472">Membrane</keyword>
<feature type="transmembrane region" description="Helical" evidence="1">
    <location>
        <begin position="18"/>
        <end position="37"/>
    </location>
</feature>
<reference evidence="2" key="2">
    <citation type="submission" date="2004-02" db="EMBL/GenBank/DDBJ databases">
        <authorList>
            <consortium name="Genoscope"/>
            <consortium name="Whitehead Institute Centre for Genome Research"/>
        </authorList>
    </citation>
    <scope>NUCLEOTIDE SEQUENCE</scope>
</reference>
<dbReference type="EMBL" id="CAAE01021099">
    <property type="protein sequence ID" value="CAG14208.1"/>
    <property type="molecule type" value="Genomic_DNA"/>
</dbReference>
<protein>
    <submittedName>
        <fullName evidence="2">(spotted green pufferfish) hypothetical protein</fullName>
    </submittedName>
</protein>
<dbReference type="KEGG" id="tng:GSTEN00000288G001"/>
<dbReference type="AlphaFoldDB" id="Q4RBM5"/>
<accession>Q4RBM5</accession>
<feature type="non-terminal residue" evidence="2">
    <location>
        <position position="1"/>
    </location>
</feature>
<keyword evidence="1" id="KW-1133">Transmembrane helix</keyword>
<evidence type="ECO:0000256" key="1">
    <source>
        <dbReference type="SAM" id="Phobius"/>
    </source>
</evidence>
<organism evidence="2">
    <name type="scientific">Tetraodon nigroviridis</name>
    <name type="common">Spotted green pufferfish</name>
    <name type="synonym">Chelonodon nigroviridis</name>
    <dbReference type="NCBI Taxonomy" id="99883"/>
    <lineage>
        <taxon>Eukaryota</taxon>
        <taxon>Metazoa</taxon>
        <taxon>Chordata</taxon>
        <taxon>Craniata</taxon>
        <taxon>Vertebrata</taxon>
        <taxon>Euteleostomi</taxon>
        <taxon>Actinopterygii</taxon>
        <taxon>Neopterygii</taxon>
        <taxon>Teleostei</taxon>
        <taxon>Neoteleostei</taxon>
        <taxon>Acanthomorphata</taxon>
        <taxon>Eupercaria</taxon>
        <taxon>Tetraodontiformes</taxon>
        <taxon>Tetradontoidea</taxon>
        <taxon>Tetraodontidae</taxon>
        <taxon>Tetraodon</taxon>
    </lineage>
</organism>